<accession>A0AA96GDE4</accession>
<evidence type="ECO:0000313" key="2">
    <source>
        <dbReference type="EMBL" id="WNM58135.1"/>
    </source>
</evidence>
<gene>
    <name evidence="2" type="ORF">PP769_19530</name>
</gene>
<dbReference type="InterPro" id="IPR001173">
    <property type="entry name" value="Glyco_trans_2-like"/>
</dbReference>
<dbReference type="PANTHER" id="PTHR22916:SF3">
    <property type="entry name" value="UDP-GLCNAC:BETAGAL BETA-1,3-N-ACETYLGLUCOSAMINYLTRANSFERASE-LIKE PROTEIN 1"/>
    <property type="match status" value="1"/>
</dbReference>
<dbReference type="PANTHER" id="PTHR22916">
    <property type="entry name" value="GLYCOSYLTRANSFERASE"/>
    <property type="match status" value="1"/>
</dbReference>
<dbReference type="RefSeq" id="WP_312643513.1">
    <property type="nucleotide sequence ID" value="NZ_CP116967.1"/>
</dbReference>
<organism evidence="2 3">
    <name type="scientific">Candidatus Nitrospira allomarina</name>
    <dbReference type="NCBI Taxonomy" id="3020900"/>
    <lineage>
        <taxon>Bacteria</taxon>
        <taxon>Pseudomonadati</taxon>
        <taxon>Nitrospirota</taxon>
        <taxon>Nitrospiria</taxon>
        <taxon>Nitrospirales</taxon>
        <taxon>Nitrospiraceae</taxon>
        <taxon>Nitrospira</taxon>
    </lineage>
</organism>
<dbReference type="GO" id="GO:0016758">
    <property type="term" value="F:hexosyltransferase activity"/>
    <property type="evidence" value="ECO:0007669"/>
    <property type="project" value="UniProtKB-ARBA"/>
</dbReference>
<sequence length="320" mass="36848">MIHQEMPLVTIAIPTFNRAGTYLKHTLESAVDQSYKNLEIIVSDNCSTDHTERVVNAFNDPRIRYVKHSQNIGHYNNFKFCIDQARGDYFLLLQDDDLIDEDFVDACLKTVNYSFSDIGVIRTGTRYIGPEGQGLGEWPNTVGGLSTEEFLLAYLSFETGIYLCSTLLNTKRLREIGGMHSKHNLLLDVMAIAKLCSRFGRKDIQESKASNRKHPNELTLSVKCKEWCEESFLLVDTMCQLVSDKSMVQKIRKTGKNYIFRHNYNLIKKEKVMSSRLKALFLIFRKCGYLFSLSRFLKYAILDEWKAGKRKMKRLIGSFG</sequence>
<evidence type="ECO:0000259" key="1">
    <source>
        <dbReference type="Pfam" id="PF00535"/>
    </source>
</evidence>
<evidence type="ECO:0000313" key="3">
    <source>
        <dbReference type="Proteomes" id="UP001302719"/>
    </source>
</evidence>
<dbReference type="InterPro" id="IPR029044">
    <property type="entry name" value="Nucleotide-diphossugar_trans"/>
</dbReference>
<protein>
    <submittedName>
        <fullName evidence="2">Glycosyltransferase family 2 protein</fullName>
    </submittedName>
</protein>
<dbReference type="Gene3D" id="3.90.550.10">
    <property type="entry name" value="Spore Coat Polysaccharide Biosynthesis Protein SpsA, Chain A"/>
    <property type="match status" value="1"/>
</dbReference>
<dbReference type="KEGG" id="nall:PP769_19530"/>
<keyword evidence="3" id="KW-1185">Reference proteome</keyword>
<proteinExistence type="predicted"/>
<dbReference type="EMBL" id="CP116967">
    <property type="protein sequence ID" value="WNM58135.1"/>
    <property type="molecule type" value="Genomic_DNA"/>
</dbReference>
<dbReference type="CDD" id="cd00761">
    <property type="entry name" value="Glyco_tranf_GTA_type"/>
    <property type="match status" value="1"/>
</dbReference>
<dbReference type="AlphaFoldDB" id="A0AA96GDE4"/>
<dbReference type="Pfam" id="PF00535">
    <property type="entry name" value="Glycos_transf_2"/>
    <property type="match status" value="1"/>
</dbReference>
<feature type="domain" description="Glycosyltransferase 2-like" evidence="1">
    <location>
        <begin position="10"/>
        <end position="112"/>
    </location>
</feature>
<name>A0AA96GDE4_9BACT</name>
<dbReference type="Proteomes" id="UP001302719">
    <property type="component" value="Chromosome"/>
</dbReference>
<dbReference type="SUPFAM" id="SSF53448">
    <property type="entry name" value="Nucleotide-diphospho-sugar transferases"/>
    <property type="match status" value="1"/>
</dbReference>
<reference evidence="2 3" key="1">
    <citation type="submission" date="2023-01" db="EMBL/GenBank/DDBJ databases">
        <title>Cultivation and genomic characterization of new, ubiquitous marine nitrite-oxidizing bacteria from the Nitrospirales.</title>
        <authorList>
            <person name="Mueller A.J."/>
            <person name="Daebeler A."/>
            <person name="Herbold C.W."/>
            <person name="Kirkegaard R.H."/>
            <person name="Daims H."/>
        </authorList>
    </citation>
    <scope>NUCLEOTIDE SEQUENCE [LARGE SCALE GENOMIC DNA]</scope>
    <source>
        <strain evidence="2 3">VA</strain>
    </source>
</reference>